<evidence type="ECO:0000313" key="1">
    <source>
        <dbReference type="EMBL" id="MBE9026285.1"/>
    </source>
</evidence>
<protein>
    <submittedName>
        <fullName evidence="1">Uncharacterized protein</fullName>
    </submittedName>
</protein>
<organism evidence="1 2">
    <name type="scientific">Desmonostoc muscorum LEGE 12446</name>
    <dbReference type="NCBI Taxonomy" id="1828758"/>
    <lineage>
        <taxon>Bacteria</taxon>
        <taxon>Bacillati</taxon>
        <taxon>Cyanobacteriota</taxon>
        <taxon>Cyanophyceae</taxon>
        <taxon>Nostocales</taxon>
        <taxon>Nostocaceae</taxon>
        <taxon>Desmonostoc</taxon>
    </lineage>
</organism>
<dbReference type="Proteomes" id="UP000622533">
    <property type="component" value="Unassembled WGS sequence"/>
</dbReference>
<evidence type="ECO:0000313" key="2">
    <source>
        <dbReference type="Proteomes" id="UP000622533"/>
    </source>
</evidence>
<dbReference type="RefSeq" id="WP_193921945.1">
    <property type="nucleotide sequence ID" value="NZ_JADEXS020000001.1"/>
</dbReference>
<comment type="caution">
    <text evidence="1">The sequence shown here is derived from an EMBL/GenBank/DDBJ whole genome shotgun (WGS) entry which is preliminary data.</text>
</comment>
<keyword evidence="2" id="KW-1185">Reference proteome</keyword>
<reference evidence="1" key="1">
    <citation type="submission" date="2020-10" db="EMBL/GenBank/DDBJ databases">
        <authorList>
            <person name="Castelo-Branco R."/>
            <person name="Eusebio N."/>
            <person name="Adriana R."/>
            <person name="Vieira A."/>
            <person name="Brugerolle De Fraissinette N."/>
            <person name="Rezende De Castro R."/>
            <person name="Schneider M.P."/>
            <person name="Vasconcelos V."/>
            <person name="Leao P.N."/>
        </authorList>
    </citation>
    <scope>NUCLEOTIDE SEQUENCE</scope>
    <source>
        <strain evidence="1">LEGE 12446</strain>
    </source>
</reference>
<accession>A0A8J6ZSG5</accession>
<sequence length="100" mass="11884">MSLLVKAKKYCKWFWDESLGGEFDTWGTSTYFMEIGNNFHVVRQIEVYENGNVLFYDSSHFADDYGMLSDQRMAEDDIRDFEITKGEFEQVWNTKTPINR</sequence>
<dbReference type="AlphaFoldDB" id="A0A8J6ZSG5"/>
<name>A0A8J6ZSG5_DESMC</name>
<dbReference type="EMBL" id="JADEXS010000569">
    <property type="protein sequence ID" value="MBE9026285.1"/>
    <property type="molecule type" value="Genomic_DNA"/>
</dbReference>
<proteinExistence type="predicted"/>
<gene>
    <name evidence="1" type="ORF">IQ276_28845</name>
</gene>